<evidence type="ECO:0000313" key="2">
    <source>
        <dbReference type="Proteomes" id="UP001057375"/>
    </source>
</evidence>
<sequence length="70" mass="7963">MSSTSQINPDVSAIDEYIDTRSLVPLEAQIVKIRGQLTHAGTTLFHNVLVRQISDTFYRSLRSDMLRDKI</sequence>
<keyword evidence="2" id="KW-1185">Reference proteome</keyword>
<dbReference type="Proteomes" id="UP001057375">
    <property type="component" value="Unassembled WGS sequence"/>
</dbReference>
<reference evidence="1" key="1">
    <citation type="submission" date="2022-03" db="EMBL/GenBank/DDBJ databases">
        <title>Draft genome sequence of Aduncisulcus paluster, a free-living microaerophilic Fornicata.</title>
        <authorList>
            <person name="Yuyama I."/>
            <person name="Kume K."/>
            <person name="Tamura T."/>
            <person name="Inagaki Y."/>
            <person name="Hashimoto T."/>
        </authorList>
    </citation>
    <scope>NUCLEOTIDE SEQUENCE</scope>
    <source>
        <strain evidence="1">NY0171</strain>
    </source>
</reference>
<gene>
    <name evidence="1" type="ORF">ADUPG1_004856</name>
</gene>
<name>A0ABQ5K9W8_9EUKA</name>
<comment type="caution">
    <text evidence="1">The sequence shown here is derived from an EMBL/GenBank/DDBJ whole genome shotgun (WGS) entry which is preliminary data.</text>
</comment>
<protein>
    <submittedName>
        <fullName evidence="1">Uncharacterized protein</fullName>
    </submittedName>
</protein>
<dbReference type="EMBL" id="BQXS01007597">
    <property type="protein sequence ID" value="GKT28140.1"/>
    <property type="molecule type" value="Genomic_DNA"/>
</dbReference>
<accession>A0ABQ5K9W8</accession>
<evidence type="ECO:0000313" key="1">
    <source>
        <dbReference type="EMBL" id="GKT28140.1"/>
    </source>
</evidence>
<organism evidence="1 2">
    <name type="scientific">Aduncisulcus paluster</name>
    <dbReference type="NCBI Taxonomy" id="2918883"/>
    <lineage>
        <taxon>Eukaryota</taxon>
        <taxon>Metamonada</taxon>
        <taxon>Carpediemonas-like organisms</taxon>
        <taxon>Aduncisulcus</taxon>
    </lineage>
</organism>
<proteinExistence type="predicted"/>
<feature type="non-terminal residue" evidence="1">
    <location>
        <position position="70"/>
    </location>
</feature>